<feature type="signal peptide" evidence="2">
    <location>
        <begin position="1"/>
        <end position="17"/>
    </location>
</feature>
<feature type="region of interest" description="Disordered" evidence="1">
    <location>
        <begin position="71"/>
        <end position="97"/>
    </location>
</feature>
<protein>
    <submittedName>
        <fullName evidence="3">Uncharacterized protein</fullName>
    </submittedName>
</protein>
<name>A0ABR1TKK4_9PEZI</name>
<evidence type="ECO:0000256" key="2">
    <source>
        <dbReference type="SAM" id="SignalP"/>
    </source>
</evidence>
<dbReference type="Proteomes" id="UP001446871">
    <property type="component" value="Unassembled WGS sequence"/>
</dbReference>
<accession>A0ABR1TKK4</accession>
<gene>
    <name evidence="3" type="ORF">PG996_015254</name>
</gene>
<keyword evidence="4" id="KW-1185">Reference proteome</keyword>
<keyword evidence="2" id="KW-0732">Signal</keyword>
<dbReference type="EMBL" id="JAQQWM010000009">
    <property type="protein sequence ID" value="KAK8047190.1"/>
    <property type="molecule type" value="Genomic_DNA"/>
</dbReference>
<reference evidence="3 4" key="1">
    <citation type="submission" date="2023-01" db="EMBL/GenBank/DDBJ databases">
        <title>Analysis of 21 Apiospora genomes using comparative genomics revels a genus with tremendous synthesis potential of carbohydrate active enzymes and secondary metabolites.</title>
        <authorList>
            <person name="Sorensen T."/>
        </authorList>
    </citation>
    <scope>NUCLEOTIDE SEQUENCE [LARGE SCALE GENOMIC DNA]</scope>
    <source>
        <strain evidence="3 4">CBS 83171</strain>
    </source>
</reference>
<evidence type="ECO:0000313" key="4">
    <source>
        <dbReference type="Proteomes" id="UP001446871"/>
    </source>
</evidence>
<organism evidence="3 4">
    <name type="scientific">Apiospora saccharicola</name>
    <dbReference type="NCBI Taxonomy" id="335842"/>
    <lineage>
        <taxon>Eukaryota</taxon>
        <taxon>Fungi</taxon>
        <taxon>Dikarya</taxon>
        <taxon>Ascomycota</taxon>
        <taxon>Pezizomycotina</taxon>
        <taxon>Sordariomycetes</taxon>
        <taxon>Xylariomycetidae</taxon>
        <taxon>Amphisphaeriales</taxon>
        <taxon>Apiosporaceae</taxon>
        <taxon>Apiospora</taxon>
    </lineage>
</organism>
<feature type="chain" id="PRO_5045553963" evidence="2">
    <location>
        <begin position="18"/>
        <end position="97"/>
    </location>
</feature>
<comment type="caution">
    <text evidence="3">The sequence shown here is derived from an EMBL/GenBank/DDBJ whole genome shotgun (WGS) entry which is preliminary data.</text>
</comment>
<proteinExistence type="predicted"/>
<evidence type="ECO:0000256" key="1">
    <source>
        <dbReference type="SAM" id="MobiDB-lite"/>
    </source>
</evidence>
<evidence type="ECO:0000313" key="3">
    <source>
        <dbReference type="EMBL" id="KAK8047190.1"/>
    </source>
</evidence>
<sequence>MKITQITLLTLSACISATPVPKLQGAALERALAKLNAPEPWEKRSLQFMIDGYEDAASSEKRSPQFMIDGYEDTSESSKKRSPQFMIDGYEETAADA</sequence>